<gene>
    <name evidence="2" type="ORF">ACFL27_24185</name>
</gene>
<evidence type="ECO:0000313" key="3">
    <source>
        <dbReference type="Proteomes" id="UP001594351"/>
    </source>
</evidence>
<dbReference type="Pfam" id="PF05572">
    <property type="entry name" value="Peptidase_M43"/>
    <property type="match status" value="1"/>
</dbReference>
<keyword evidence="2" id="KW-0482">Metalloprotease</keyword>
<comment type="caution">
    <text evidence="2">The sequence shown here is derived from an EMBL/GenBank/DDBJ whole genome shotgun (WGS) entry which is preliminary data.</text>
</comment>
<dbReference type="InterPro" id="IPR008754">
    <property type="entry name" value="Peptidase_M43"/>
</dbReference>
<dbReference type="InterPro" id="IPR024079">
    <property type="entry name" value="MetalloPept_cat_dom_sf"/>
</dbReference>
<dbReference type="SUPFAM" id="SSF55486">
    <property type="entry name" value="Metalloproteases ('zincins'), catalytic domain"/>
    <property type="match status" value="1"/>
</dbReference>
<keyword evidence="2" id="KW-0645">Protease</keyword>
<dbReference type="EMBL" id="JBHPBY010000470">
    <property type="protein sequence ID" value="MFC1853309.1"/>
    <property type="molecule type" value="Genomic_DNA"/>
</dbReference>
<protein>
    <submittedName>
        <fullName evidence="2">M43 family zinc metalloprotease</fullName>
    </submittedName>
</protein>
<reference evidence="2 3" key="1">
    <citation type="submission" date="2024-09" db="EMBL/GenBank/DDBJ databases">
        <title>Laminarin stimulates single cell rates of sulfate reduction while oxygen inhibits transcriptomic activity in coastal marine sediment.</title>
        <authorList>
            <person name="Lindsay M."/>
            <person name="Orcutt B."/>
            <person name="Emerson D."/>
            <person name="Stepanauskas R."/>
            <person name="D'Angelo T."/>
        </authorList>
    </citation>
    <scope>NUCLEOTIDE SEQUENCE [LARGE SCALE GENOMIC DNA]</scope>
    <source>
        <strain evidence="2">SAG AM-311-K15</strain>
    </source>
</reference>
<feature type="domain" description="Peptidase M43 pregnancy-associated plasma-A" evidence="1">
    <location>
        <begin position="165"/>
        <end position="273"/>
    </location>
</feature>
<keyword evidence="2" id="KW-0378">Hydrolase</keyword>
<organism evidence="2 3">
    <name type="scientific">candidate division CSSED10-310 bacterium</name>
    <dbReference type="NCBI Taxonomy" id="2855610"/>
    <lineage>
        <taxon>Bacteria</taxon>
        <taxon>Bacteria division CSSED10-310</taxon>
    </lineage>
</organism>
<evidence type="ECO:0000313" key="2">
    <source>
        <dbReference type="EMBL" id="MFC1853309.1"/>
    </source>
</evidence>
<accession>A0ABV6Z4E0</accession>
<proteinExistence type="predicted"/>
<dbReference type="Proteomes" id="UP001594351">
    <property type="component" value="Unassembled WGS sequence"/>
</dbReference>
<name>A0ABV6Z4E0_UNCC1</name>
<evidence type="ECO:0000259" key="1">
    <source>
        <dbReference type="Pfam" id="PF05572"/>
    </source>
</evidence>
<dbReference type="GO" id="GO:0008237">
    <property type="term" value="F:metallopeptidase activity"/>
    <property type="evidence" value="ECO:0007669"/>
    <property type="project" value="UniProtKB-KW"/>
</dbReference>
<dbReference type="Gene3D" id="3.40.390.10">
    <property type="entry name" value="Collagenase (Catalytic Domain)"/>
    <property type="match status" value="1"/>
</dbReference>
<keyword evidence="3" id="KW-1185">Reference proteome</keyword>
<sequence>MAARSLKISALVIMILGLPVWGLPDSSEKIGQTSGLNRSGLKVSIHVVIVSNDNGQRIARVTPSQFSRWVEFANRTYQDAKIHFDFSPSTNVSFLKSSILNRVTGINDANWKEAKILGNKIAAGFMDSLVVFCRFGPDEGPTGAGFSWTDYNFVVMPGFSDARHCGHDHVDALAHEIGHYLGLPHTFVQESFQNRSEAEDYFKLGGQKRAVFDGDGFTDTAPDPAIRSLECDRVKNIVLGGLTFRLPRRNIMSYYDERDCLTPMQMRRARWVLQKRMGNHMSLPRNTVVVSPIEMESLAVTSRKRCQSAYQSMSAYGIADWSDEAQLFVAGQGTSSVTLALPVQTTGSYRCNLFATQAPDFGIIQVILDGQILASIDLYAPLVMPTGRISLGTVSMKKGKRNLTFRCNSKNQAASGFRYGIDCIELIQ</sequence>